<dbReference type="Proteomes" id="UP000011701">
    <property type="component" value="Chromosome"/>
</dbReference>
<organism evidence="1">
    <name type="scientific">Treponema denticola OTK</name>
    <dbReference type="NCBI Taxonomy" id="999434"/>
    <lineage>
        <taxon>Bacteria</taxon>
        <taxon>Pseudomonadati</taxon>
        <taxon>Spirochaetota</taxon>
        <taxon>Spirochaetia</taxon>
        <taxon>Spirochaetales</taxon>
        <taxon>Treponemataceae</taxon>
        <taxon>Treponema</taxon>
    </lineage>
</organism>
<protein>
    <submittedName>
        <fullName evidence="1">Uncharacterized protein</fullName>
    </submittedName>
</protein>
<dbReference type="AlphaFoldDB" id="A0A0F6MNB7"/>
<dbReference type="RefSeq" id="WP_002693202.1">
    <property type="nucleotide sequence ID" value="NZ_CM001797.1"/>
</dbReference>
<name>A0A0F6MNB7_TREDN</name>
<evidence type="ECO:0000313" key="1">
    <source>
        <dbReference type="EMBL" id="EMB20698.1"/>
    </source>
</evidence>
<comment type="caution">
    <text evidence="1">The sequence shown here is derived from an EMBL/GenBank/DDBJ whole genome shotgun (WGS) entry which is preliminary data.</text>
</comment>
<dbReference type="PATRIC" id="fig|999434.4.peg.2247"/>
<gene>
    <name evidence="1" type="ORF">HMPREF9723_02158</name>
</gene>
<proteinExistence type="predicted"/>
<sequence>MKISEAEKKYIFTTKIELQDGDYIELREPNTQEISSFGDDGKKNLELLEKIFPSCVIDSSFTDDNDNKVDGKTLYSFLKKSSSLFTEILNIWIDSIPFQSRLQKKQKSDK</sequence>
<dbReference type="EMBL" id="AGDY01000009">
    <property type="protein sequence ID" value="EMB20698.1"/>
    <property type="molecule type" value="Genomic_DNA"/>
</dbReference>
<reference evidence="1" key="1">
    <citation type="submission" date="2012-01" db="EMBL/GenBank/DDBJ databases">
        <title>The Genome Sequence of Treponema denticola OTK.</title>
        <authorList>
            <consortium name="The Broad Institute Genome Sequencing Platform"/>
            <person name="Earl A."/>
            <person name="Ward D."/>
            <person name="Feldgarden M."/>
            <person name="Gevers D."/>
            <person name="Blanton J.M."/>
            <person name="Fenno C.J."/>
            <person name="Baranova O.V."/>
            <person name="Mathney J."/>
            <person name="Dewhirst F.E."/>
            <person name="Izard J."/>
            <person name="Young S.K."/>
            <person name="Zeng Q."/>
            <person name="Gargeya S."/>
            <person name="Fitzgerald M."/>
            <person name="Haas B."/>
            <person name="Abouelleil A."/>
            <person name="Alvarado L."/>
            <person name="Arachchi H.M."/>
            <person name="Berlin A."/>
            <person name="Chapman S.B."/>
            <person name="Gearin G."/>
            <person name="Goldberg J."/>
            <person name="Griggs A."/>
            <person name="Gujja S."/>
            <person name="Hansen M."/>
            <person name="Heiman D."/>
            <person name="Howarth C."/>
            <person name="Larimer J."/>
            <person name="Lui A."/>
            <person name="MacDonald P.J.P."/>
            <person name="McCowen C."/>
            <person name="Montmayeur A."/>
            <person name="Murphy C."/>
            <person name="Neiman D."/>
            <person name="Pearson M."/>
            <person name="Priest M."/>
            <person name="Roberts A."/>
            <person name="Saif S."/>
            <person name="Shea T."/>
            <person name="Sisk P."/>
            <person name="Stolte C."/>
            <person name="Sykes S."/>
            <person name="Wortman J."/>
            <person name="Nusbaum C."/>
            <person name="Birren B."/>
        </authorList>
    </citation>
    <scope>NUCLEOTIDE SEQUENCE [LARGE SCALE GENOMIC DNA]</scope>
    <source>
        <strain evidence="1">OTK</strain>
    </source>
</reference>
<dbReference type="HOGENOM" id="CLU_2169953_0_0_12"/>
<accession>A0A0F6MNB7</accession>